<feature type="chain" id="PRO_5041943779" evidence="1">
    <location>
        <begin position="19"/>
        <end position="238"/>
    </location>
</feature>
<evidence type="ECO:0000313" key="3">
    <source>
        <dbReference type="Proteomes" id="UP001285354"/>
    </source>
</evidence>
<dbReference type="PANTHER" id="PTHR34618:SF4">
    <property type="entry name" value="CAS1"/>
    <property type="match status" value="1"/>
</dbReference>
<proteinExistence type="predicted"/>
<dbReference type="InterPro" id="IPR021476">
    <property type="entry name" value="Egh16-like"/>
</dbReference>
<dbReference type="EMBL" id="JAUBYV010000001">
    <property type="protein sequence ID" value="KAK2629953.1"/>
    <property type="molecule type" value="Genomic_DNA"/>
</dbReference>
<sequence length="238" mass="23954">MLFKSIILAMAAAELVAGHGAIVKATGDMGGNGTAIGIDASTPRDGTRRTPFQQDSTRFKNAAADACGETLGGGTNDPATQVPAMMADAGGLPQISPGGMVMMTLHQVNGDGAGPYDCMIDSTGTGTGGWVKMQVATNVPGTNSRSKAKAQDFPLSAKVAADQTCTGTAGGAEGVCMVRCNNAASKYSRTDPVHQILIPFTDAGPFGGCVPVQMAGGNATAAARLARSLKSKAEPFSA</sequence>
<protein>
    <submittedName>
        <fullName evidence="2">Uncharacterized protein</fullName>
    </submittedName>
</protein>
<reference evidence="2" key="1">
    <citation type="submission" date="2023-06" db="EMBL/GenBank/DDBJ databases">
        <title>Draft genome of Marssonina rosae.</title>
        <authorList>
            <person name="Cheng Q."/>
        </authorList>
    </citation>
    <scope>NUCLEOTIDE SEQUENCE</scope>
    <source>
        <strain evidence="2">R4</strain>
    </source>
</reference>
<evidence type="ECO:0000313" key="2">
    <source>
        <dbReference type="EMBL" id="KAK2629953.1"/>
    </source>
</evidence>
<dbReference type="Proteomes" id="UP001285354">
    <property type="component" value="Unassembled WGS sequence"/>
</dbReference>
<gene>
    <name evidence="2" type="ORF">QTJ16_000773</name>
</gene>
<keyword evidence="1" id="KW-0732">Signal</keyword>
<evidence type="ECO:0000256" key="1">
    <source>
        <dbReference type="SAM" id="SignalP"/>
    </source>
</evidence>
<dbReference type="Pfam" id="PF11327">
    <property type="entry name" value="Egh16-like"/>
    <property type="match status" value="1"/>
</dbReference>
<organism evidence="2 3">
    <name type="scientific">Diplocarpon rosae</name>
    <dbReference type="NCBI Taxonomy" id="946125"/>
    <lineage>
        <taxon>Eukaryota</taxon>
        <taxon>Fungi</taxon>
        <taxon>Dikarya</taxon>
        <taxon>Ascomycota</taxon>
        <taxon>Pezizomycotina</taxon>
        <taxon>Leotiomycetes</taxon>
        <taxon>Helotiales</taxon>
        <taxon>Drepanopezizaceae</taxon>
        <taxon>Diplocarpon</taxon>
    </lineage>
</organism>
<name>A0AAD9T6S2_9HELO</name>
<dbReference type="PANTHER" id="PTHR34618">
    <property type="entry name" value="SURFACE PROTEIN MAS1, PUTATIVE-RELATED"/>
    <property type="match status" value="1"/>
</dbReference>
<comment type="caution">
    <text evidence="2">The sequence shown here is derived from an EMBL/GenBank/DDBJ whole genome shotgun (WGS) entry which is preliminary data.</text>
</comment>
<dbReference type="AlphaFoldDB" id="A0AAD9T6S2"/>
<keyword evidence="3" id="KW-1185">Reference proteome</keyword>
<feature type="signal peptide" evidence="1">
    <location>
        <begin position="1"/>
        <end position="18"/>
    </location>
</feature>
<accession>A0AAD9T6S2</accession>